<reference evidence="3 4" key="1">
    <citation type="submission" date="2016-10" db="EMBL/GenBank/DDBJ databases">
        <authorList>
            <person name="Varghese N."/>
            <person name="Submissions S."/>
        </authorList>
    </citation>
    <scope>NUCLEOTIDE SEQUENCE [LARGE SCALE GENOMIC DNA]</scope>
    <source>
        <strain evidence="3 4">UNC380MFSha3.1</strain>
    </source>
</reference>
<gene>
    <name evidence="3" type="ORF">SAMN04487751_2237</name>
</gene>
<feature type="transmembrane region" description="Helical" evidence="1">
    <location>
        <begin position="242"/>
        <end position="265"/>
    </location>
</feature>
<sequence>MDYASRMSTPQDAARAAQDSSVFRRLARVGYVVLGILHIVIGGIAISIATGGGGEADQGGAMGQIRSTPAGVVILWIIAVGLLALAAWQIAEALLERDPDAKKAWAHRAKFLGTAAAYVAIAVTAVGVAVGSRSGSADSAETFSGRLISTPGGVFLLVIVGLGVAAIGAAFIIRGITRAFEKHLDLPSGTARRGIVALGIAGYVAKGLAIGATGILLIVAAVAQDPETAGGLDAGLRALAALPFGAVVLWIVGAGLMLYGLFCIARARYSRM</sequence>
<comment type="caution">
    <text evidence="3">The sequence shown here is derived from an EMBL/GenBank/DDBJ whole genome shotgun (WGS) entry which is preliminary data.</text>
</comment>
<feature type="transmembrane region" description="Helical" evidence="1">
    <location>
        <begin position="111"/>
        <end position="132"/>
    </location>
</feature>
<evidence type="ECO:0000313" key="3">
    <source>
        <dbReference type="EMBL" id="SFI58332.1"/>
    </source>
</evidence>
<feature type="transmembrane region" description="Helical" evidence="1">
    <location>
        <begin position="194"/>
        <end position="222"/>
    </location>
</feature>
<evidence type="ECO:0000259" key="2">
    <source>
        <dbReference type="Pfam" id="PF06724"/>
    </source>
</evidence>
<feature type="domain" description="DUF1206" evidence="2">
    <location>
        <begin position="29"/>
        <end position="94"/>
    </location>
</feature>
<dbReference type="InterPro" id="IPR009597">
    <property type="entry name" value="DUF1206"/>
</dbReference>
<keyword evidence="1" id="KW-1133">Transmembrane helix</keyword>
<protein>
    <recommendedName>
        <fullName evidence="2">DUF1206 domain-containing protein</fullName>
    </recommendedName>
</protein>
<feature type="domain" description="DUF1206" evidence="2">
    <location>
        <begin position="201"/>
        <end position="269"/>
    </location>
</feature>
<proteinExistence type="predicted"/>
<evidence type="ECO:0000313" key="4">
    <source>
        <dbReference type="Proteomes" id="UP000198702"/>
    </source>
</evidence>
<feature type="transmembrane region" description="Helical" evidence="1">
    <location>
        <begin position="70"/>
        <end position="91"/>
    </location>
</feature>
<dbReference type="Pfam" id="PF06724">
    <property type="entry name" value="DUF1206"/>
    <property type="match status" value="3"/>
</dbReference>
<accession>A0A7Z7CYC8</accession>
<dbReference type="Proteomes" id="UP000198702">
    <property type="component" value="Unassembled WGS sequence"/>
</dbReference>
<keyword evidence="1" id="KW-0472">Membrane</keyword>
<feature type="transmembrane region" description="Helical" evidence="1">
    <location>
        <begin position="29"/>
        <end position="50"/>
    </location>
</feature>
<feature type="domain" description="DUF1206" evidence="2">
    <location>
        <begin position="110"/>
        <end position="178"/>
    </location>
</feature>
<dbReference type="EMBL" id="FOQZ01000003">
    <property type="protein sequence ID" value="SFI58332.1"/>
    <property type="molecule type" value="Genomic_DNA"/>
</dbReference>
<keyword evidence="1" id="KW-0812">Transmembrane</keyword>
<organism evidence="3 4">
    <name type="scientific">Microbacterium saccharophilum</name>
    <dbReference type="NCBI Taxonomy" id="1213358"/>
    <lineage>
        <taxon>Bacteria</taxon>
        <taxon>Bacillati</taxon>
        <taxon>Actinomycetota</taxon>
        <taxon>Actinomycetes</taxon>
        <taxon>Micrococcales</taxon>
        <taxon>Microbacteriaceae</taxon>
        <taxon>Microbacterium</taxon>
    </lineage>
</organism>
<evidence type="ECO:0000256" key="1">
    <source>
        <dbReference type="SAM" id="Phobius"/>
    </source>
</evidence>
<feature type="transmembrane region" description="Helical" evidence="1">
    <location>
        <begin position="152"/>
        <end position="173"/>
    </location>
</feature>
<name>A0A7Z7CYC8_9MICO</name>
<dbReference type="AlphaFoldDB" id="A0A7Z7CYC8"/>